<dbReference type="OrthoDB" id="5234071at2759"/>
<feature type="compositionally biased region" description="Low complexity" evidence="1">
    <location>
        <begin position="132"/>
        <end position="148"/>
    </location>
</feature>
<feature type="compositionally biased region" description="Polar residues" evidence="1">
    <location>
        <begin position="259"/>
        <end position="271"/>
    </location>
</feature>
<feature type="compositionally biased region" description="Basic and acidic residues" evidence="1">
    <location>
        <begin position="232"/>
        <end position="245"/>
    </location>
</feature>
<name>A0A9P8URC6_9PEZI</name>
<accession>A0A9P8URC6</accession>
<protein>
    <submittedName>
        <fullName evidence="2">Uncharacterized protein</fullName>
    </submittedName>
</protein>
<comment type="caution">
    <text evidence="2">The sequence shown here is derived from an EMBL/GenBank/DDBJ whole genome shotgun (WGS) entry which is preliminary data.</text>
</comment>
<feature type="region of interest" description="Disordered" evidence="1">
    <location>
        <begin position="1"/>
        <end position="33"/>
    </location>
</feature>
<sequence length="748" mass="80101">MVSIFGLRIGGDKKKKSGQPNSKLPQQQTQTVTQTVYQGALDASKVSLDNGNQPGLCHDNTRPTPQTGISKPDLLVPNAHLLQAFYSPGSQALASASMQDLTRTTPSGDSGFHALKPAISNPNFGVRWNNGSTPNLTTTSPETTSQSLGTGKPRPWVDPLDVHFAREQHLAPSAKSLLNQSHQDEEKPAVLNAIRDSALPMGLNINKLATPAIPPRSALRNPPSPPPSVKTASEKASSETDRLPVWERPIIPAAAGESRPSSRGSQRNVPTSLRELMAVEDFALYESASVPTPPPSLPRASNETGNRASMNEWGEPVIQNVRAKRETLTISPARKQSLERLIDSFDRRTALNEDRRPRTSSGARPIRPKPLTLDTGLRSADGNGPNSAPFGPIQRTASPSPLSPRRVPRTGVPAAAVGARGRPTRPSTRGVPRPSADEYGVAAERPLDDVSNQDFSSGRPIPPPLISPVGRFQYGSPPDNPIMPLDGPLANSEHLESPPGSPVSLISPITRFELESPPDSPIMPLNGPLANTEHLESPPDSPIMPLDRPMANSERFESPPDSPIMPLDGPLANSENLESPPDSPIMPSNGPLASSMYLPVEPTRGSPGRNQLDTNFRFPDWSKSSGSWSDPEASTTRPPPLDNPPLAETVNWPLNAPVVDAPIFPTPDSPSLPLRSQSPFAIPSFSRPWTPTNARPGTPVKMTELTVPSGLRGSSPSPRRGVPPPRRVPEYASRSPLVARDHTGAGFL</sequence>
<gene>
    <name evidence="2" type="ORF">BKA67DRAFT_174333</name>
</gene>
<feature type="region of interest" description="Disordered" evidence="1">
    <location>
        <begin position="123"/>
        <end position="155"/>
    </location>
</feature>
<evidence type="ECO:0000313" key="2">
    <source>
        <dbReference type="EMBL" id="KAH6656906.1"/>
    </source>
</evidence>
<feature type="compositionally biased region" description="Polar residues" evidence="1">
    <location>
        <begin position="622"/>
        <end position="636"/>
    </location>
</feature>
<feature type="region of interest" description="Disordered" evidence="1">
    <location>
        <begin position="252"/>
        <end position="271"/>
    </location>
</feature>
<feature type="region of interest" description="Disordered" evidence="1">
    <location>
        <begin position="287"/>
        <end position="309"/>
    </location>
</feature>
<feature type="compositionally biased region" description="Low complexity" evidence="1">
    <location>
        <begin position="707"/>
        <end position="720"/>
    </location>
</feature>
<evidence type="ECO:0000313" key="3">
    <source>
        <dbReference type="Proteomes" id="UP000758603"/>
    </source>
</evidence>
<dbReference type="RefSeq" id="XP_045961140.1">
    <property type="nucleotide sequence ID" value="XM_046095242.1"/>
</dbReference>
<feature type="compositionally biased region" description="Basic and acidic residues" evidence="1">
    <location>
        <begin position="739"/>
        <end position="748"/>
    </location>
</feature>
<dbReference type="AlphaFoldDB" id="A0A9P8URC6"/>
<dbReference type="GeneID" id="70124135"/>
<reference evidence="2" key="1">
    <citation type="journal article" date="2021" name="Nat. Commun.">
        <title>Genetic determinants of endophytism in the Arabidopsis root mycobiome.</title>
        <authorList>
            <person name="Mesny F."/>
            <person name="Miyauchi S."/>
            <person name="Thiergart T."/>
            <person name="Pickel B."/>
            <person name="Atanasova L."/>
            <person name="Karlsson M."/>
            <person name="Huettel B."/>
            <person name="Barry K.W."/>
            <person name="Haridas S."/>
            <person name="Chen C."/>
            <person name="Bauer D."/>
            <person name="Andreopoulos W."/>
            <person name="Pangilinan J."/>
            <person name="LaButti K."/>
            <person name="Riley R."/>
            <person name="Lipzen A."/>
            <person name="Clum A."/>
            <person name="Drula E."/>
            <person name="Henrissat B."/>
            <person name="Kohler A."/>
            <person name="Grigoriev I.V."/>
            <person name="Martin F.M."/>
            <person name="Hacquard S."/>
        </authorList>
    </citation>
    <scope>NUCLEOTIDE SEQUENCE</scope>
    <source>
        <strain evidence="2">MPI-SDFR-AT-0073</strain>
    </source>
</reference>
<evidence type="ECO:0000256" key="1">
    <source>
        <dbReference type="SAM" id="MobiDB-lite"/>
    </source>
</evidence>
<feature type="region of interest" description="Disordered" evidence="1">
    <location>
        <begin position="212"/>
        <end position="247"/>
    </location>
</feature>
<feature type="region of interest" description="Disordered" evidence="1">
    <location>
        <begin position="349"/>
        <end position="649"/>
    </location>
</feature>
<organism evidence="2 3">
    <name type="scientific">Truncatella angustata</name>
    <dbReference type="NCBI Taxonomy" id="152316"/>
    <lineage>
        <taxon>Eukaryota</taxon>
        <taxon>Fungi</taxon>
        <taxon>Dikarya</taxon>
        <taxon>Ascomycota</taxon>
        <taxon>Pezizomycotina</taxon>
        <taxon>Sordariomycetes</taxon>
        <taxon>Xylariomycetidae</taxon>
        <taxon>Amphisphaeriales</taxon>
        <taxon>Sporocadaceae</taxon>
        <taxon>Truncatella</taxon>
    </lineage>
</organism>
<feature type="region of interest" description="Disordered" evidence="1">
    <location>
        <begin position="669"/>
        <end position="748"/>
    </location>
</feature>
<feature type="compositionally biased region" description="Low complexity" evidence="1">
    <location>
        <begin position="398"/>
        <end position="426"/>
    </location>
</feature>
<keyword evidence="3" id="KW-1185">Reference proteome</keyword>
<dbReference type="Proteomes" id="UP000758603">
    <property type="component" value="Unassembled WGS sequence"/>
</dbReference>
<proteinExistence type="predicted"/>
<dbReference type="EMBL" id="JAGPXC010000002">
    <property type="protein sequence ID" value="KAH6656906.1"/>
    <property type="molecule type" value="Genomic_DNA"/>
</dbReference>
<feature type="compositionally biased region" description="Polar residues" evidence="1">
    <location>
        <begin position="299"/>
        <end position="309"/>
    </location>
</feature>